<evidence type="ECO:0000313" key="1">
    <source>
        <dbReference type="EMBL" id="KAB8304504.1"/>
    </source>
</evidence>
<dbReference type="AlphaFoldDB" id="A0A5N6KL50"/>
<name>A0A5N6KL50_MONLA</name>
<reference evidence="1 2" key="1">
    <citation type="submission" date="2019-06" db="EMBL/GenBank/DDBJ databases">
        <title>Genome Sequence of the Brown Rot Fungal Pathogen Monilinia laxa.</title>
        <authorList>
            <person name="De Miccolis Angelini R.M."/>
            <person name="Landi L."/>
            <person name="Abate D."/>
            <person name="Pollastro S."/>
            <person name="Romanazzi G."/>
            <person name="Faretra F."/>
        </authorList>
    </citation>
    <scope>NUCLEOTIDE SEQUENCE [LARGE SCALE GENOMIC DNA]</scope>
    <source>
        <strain evidence="1 2">Mlax316</strain>
    </source>
</reference>
<gene>
    <name evidence="1" type="ORF">EYC80_003892</name>
</gene>
<evidence type="ECO:0000313" key="2">
    <source>
        <dbReference type="Proteomes" id="UP000326757"/>
    </source>
</evidence>
<dbReference type="EMBL" id="VIGI01000001">
    <property type="protein sequence ID" value="KAB8304504.1"/>
    <property type="molecule type" value="Genomic_DNA"/>
</dbReference>
<comment type="caution">
    <text evidence="1">The sequence shown here is derived from an EMBL/GenBank/DDBJ whole genome shotgun (WGS) entry which is preliminary data.</text>
</comment>
<keyword evidence="2" id="KW-1185">Reference proteome</keyword>
<sequence length="113" mass="12752">MSIYSVVANFAFIVAVHQDTFHIKLLQLHFTISHIPPSSHPSIHSYRSITPNTGFILIDPRTICMYVCMNILIPISLPLPLPLPLCSCLPTIYAQQEKSRIEPNFPSPLLLRT</sequence>
<protein>
    <submittedName>
        <fullName evidence="1">Uncharacterized protein</fullName>
    </submittedName>
</protein>
<accession>A0A5N6KL50</accession>
<organism evidence="1 2">
    <name type="scientific">Monilinia laxa</name>
    <name type="common">Brown rot fungus</name>
    <name type="synonym">Sclerotinia laxa</name>
    <dbReference type="NCBI Taxonomy" id="61186"/>
    <lineage>
        <taxon>Eukaryota</taxon>
        <taxon>Fungi</taxon>
        <taxon>Dikarya</taxon>
        <taxon>Ascomycota</taxon>
        <taxon>Pezizomycotina</taxon>
        <taxon>Leotiomycetes</taxon>
        <taxon>Helotiales</taxon>
        <taxon>Sclerotiniaceae</taxon>
        <taxon>Monilinia</taxon>
    </lineage>
</organism>
<proteinExistence type="predicted"/>
<dbReference type="Proteomes" id="UP000326757">
    <property type="component" value="Unassembled WGS sequence"/>
</dbReference>